<name>A0A4Y9YFC5_9APHY</name>
<dbReference type="Proteomes" id="UP000298390">
    <property type="component" value="Unassembled WGS sequence"/>
</dbReference>
<evidence type="ECO:0000313" key="2">
    <source>
        <dbReference type="Proteomes" id="UP000298390"/>
    </source>
</evidence>
<reference evidence="1 2" key="1">
    <citation type="submission" date="2019-01" db="EMBL/GenBank/DDBJ databases">
        <title>Genome sequencing of the rare red list fungi Fomitopsis rosea.</title>
        <authorList>
            <person name="Buettner E."/>
            <person name="Kellner H."/>
        </authorList>
    </citation>
    <scope>NUCLEOTIDE SEQUENCE [LARGE SCALE GENOMIC DNA]</scope>
    <source>
        <strain evidence="1 2">DSM 105464</strain>
    </source>
</reference>
<proteinExistence type="predicted"/>
<accession>A0A4Y9YFC5</accession>
<evidence type="ECO:0000313" key="1">
    <source>
        <dbReference type="EMBL" id="TFY60403.1"/>
    </source>
</evidence>
<protein>
    <recommendedName>
        <fullName evidence="3">DDE superfamily endonuclease</fullName>
    </recommendedName>
</protein>
<evidence type="ECO:0008006" key="3">
    <source>
        <dbReference type="Google" id="ProtNLM"/>
    </source>
</evidence>
<sequence>MLRVSPNVFETILRLIEDHPVFHNESNNEQTPVRTQLAVTLYRMGHYGNGASVQDVARMAGCSEGAVELYTDRCQEAIMSLHEMFVRPLTDEEKEVEKAWIEKHLGLTGSSWWEGWIMYDGTIIVLYARPGLDGDAYYTRKCNYGLNAQV</sequence>
<dbReference type="AlphaFoldDB" id="A0A4Y9YFC5"/>
<comment type="caution">
    <text evidence="1">The sequence shown here is derived from an EMBL/GenBank/DDBJ whole genome shotgun (WGS) entry which is preliminary data.</text>
</comment>
<organism evidence="1 2">
    <name type="scientific">Rhodofomes roseus</name>
    <dbReference type="NCBI Taxonomy" id="34475"/>
    <lineage>
        <taxon>Eukaryota</taxon>
        <taxon>Fungi</taxon>
        <taxon>Dikarya</taxon>
        <taxon>Basidiomycota</taxon>
        <taxon>Agaricomycotina</taxon>
        <taxon>Agaricomycetes</taxon>
        <taxon>Polyporales</taxon>
        <taxon>Rhodofomes</taxon>
    </lineage>
</organism>
<gene>
    <name evidence="1" type="ORF">EVJ58_g5168</name>
</gene>
<dbReference type="STRING" id="34475.A0A4Y9YFC5"/>
<dbReference type="EMBL" id="SEKV01000255">
    <property type="protein sequence ID" value="TFY60403.1"/>
    <property type="molecule type" value="Genomic_DNA"/>
</dbReference>